<evidence type="ECO:0000313" key="3">
    <source>
        <dbReference type="Proteomes" id="UP001249851"/>
    </source>
</evidence>
<dbReference type="PANTHER" id="PTHR11505">
    <property type="entry name" value="L1 TRANSPOSABLE ELEMENT-RELATED"/>
    <property type="match status" value="1"/>
</dbReference>
<feature type="coiled-coil region" evidence="1">
    <location>
        <begin position="24"/>
        <end position="77"/>
    </location>
</feature>
<reference evidence="2" key="1">
    <citation type="journal article" date="2023" name="G3 (Bethesda)">
        <title>Whole genome assembly and annotation of the endangered Caribbean coral Acropora cervicornis.</title>
        <authorList>
            <person name="Selwyn J.D."/>
            <person name="Vollmer S.V."/>
        </authorList>
    </citation>
    <scope>NUCLEOTIDE SEQUENCE</scope>
    <source>
        <strain evidence="2">K2</strain>
    </source>
</reference>
<comment type="caution">
    <text evidence="2">The sequence shown here is derived from an EMBL/GenBank/DDBJ whole genome shotgun (WGS) entry which is preliminary data.</text>
</comment>
<evidence type="ECO:0000256" key="1">
    <source>
        <dbReference type="SAM" id="Coils"/>
    </source>
</evidence>
<dbReference type="Proteomes" id="UP001249851">
    <property type="component" value="Unassembled WGS sequence"/>
</dbReference>
<accession>A0AAD9V147</accession>
<sequence length="230" mass="26824">MTALSMTQDVGATLQAILDKLEKLDSIESVVKKIEANLKKLDNRTRSDKTEALERTHQLYETQLAELTRKCQKNEDLLGEIHTKNLYLESYSRRENIKFINIEESTEIGGRNEDTEEVLPTFLERDLGYREARNVEFQRVHRIGKSKDGNPRPILVRFLRYKDCQQIFSLGHRLKGTNFQMFRDLPQEIIARRKAQMEAFKDARKNGVAASFSQSQPDKLYIRGHRKLPK</sequence>
<gene>
    <name evidence="2" type="ORF">P5673_020449</name>
</gene>
<name>A0AAD9V147_ACRCE</name>
<keyword evidence="1" id="KW-0175">Coiled coil</keyword>
<dbReference type="InterPro" id="IPR004244">
    <property type="entry name" value="Transposase_22"/>
</dbReference>
<organism evidence="2 3">
    <name type="scientific">Acropora cervicornis</name>
    <name type="common">Staghorn coral</name>
    <dbReference type="NCBI Taxonomy" id="6130"/>
    <lineage>
        <taxon>Eukaryota</taxon>
        <taxon>Metazoa</taxon>
        <taxon>Cnidaria</taxon>
        <taxon>Anthozoa</taxon>
        <taxon>Hexacorallia</taxon>
        <taxon>Scleractinia</taxon>
        <taxon>Astrocoeniina</taxon>
        <taxon>Acroporidae</taxon>
        <taxon>Acropora</taxon>
    </lineage>
</organism>
<proteinExistence type="predicted"/>
<dbReference type="Gene3D" id="3.30.70.1820">
    <property type="entry name" value="L1 transposable element, RRM domain"/>
    <property type="match status" value="1"/>
</dbReference>
<dbReference type="AlphaFoldDB" id="A0AAD9V147"/>
<reference evidence="2" key="2">
    <citation type="journal article" date="2023" name="Science">
        <title>Genomic signatures of disease resistance in endangered staghorn corals.</title>
        <authorList>
            <person name="Vollmer S.V."/>
            <person name="Selwyn J.D."/>
            <person name="Despard B.A."/>
            <person name="Roesel C.L."/>
        </authorList>
    </citation>
    <scope>NUCLEOTIDE SEQUENCE</scope>
    <source>
        <strain evidence="2">K2</strain>
    </source>
</reference>
<keyword evidence="3" id="KW-1185">Reference proteome</keyword>
<protein>
    <submittedName>
        <fullName evidence="2">Uncharacterized protein</fullName>
    </submittedName>
</protein>
<dbReference type="EMBL" id="JARQWQ010000050">
    <property type="protein sequence ID" value="KAK2557343.1"/>
    <property type="molecule type" value="Genomic_DNA"/>
</dbReference>
<evidence type="ECO:0000313" key="2">
    <source>
        <dbReference type="EMBL" id="KAK2557343.1"/>
    </source>
</evidence>